<dbReference type="Proteomes" id="UP000770717">
    <property type="component" value="Unassembled WGS sequence"/>
</dbReference>
<keyword evidence="10 14" id="KW-0807">Transducer</keyword>
<evidence type="ECO:0000256" key="9">
    <source>
        <dbReference type="ARBA" id="ARBA00023180"/>
    </source>
</evidence>
<evidence type="ECO:0000256" key="12">
    <source>
        <dbReference type="ARBA" id="ARBA00037161"/>
    </source>
</evidence>
<dbReference type="GO" id="GO:0006954">
    <property type="term" value="P:inflammatory response"/>
    <property type="evidence" value="ECO:0007669"/>
    <property type="project" value="TreeGrafter"/>
</dbReference>
<dbReference type="PRINTS" id="PR00237">
    <property type="entry name" value="GPCRRHODOPSN"/>
</dbReference>
<feature type="domain" description="G-protein coupled receptors family 1 profile" evidence="16">
    <location>
        <begin position="24"/>
        <end position="271"/>
    </location>
</feature>
<evidence type="ECO:0000256" key="6">
    <source>
        <dbReference type="ARBA" id="ARBA00023136"/>
    </source>
</evidence>
<dbReference type="Pfam" id="PF00001">
    <property type="entry name" value="7tm_1"/>
    <property type="match status" value="1"/>
</dbReference>
<evidence type="ECO:0000259" key="16">
    <source>
        <dbReference type="PROSITE" id="PS50262"/>
    </source>
</evidence>
<name>A0A8J6EJV5_ELECQ</name>
<keyword evidence="3 14" id="KW-0812">Transmembrane</keyword>
<dbReference type="GO" id="GO:0004930">
    <property type="term" value="F:G protein-coupled receptor activity"/>
    <property type="evidence" value="ECO:0007669"/>
    <property type="project" value="UniProtKB-KW"/>
</dbReference>
<dbReference type="Gene3D" id="1.20.1070.10">
    <property type="entry name" value="Rhodopsin 7-helix transmembrane proteins"/>
    <property type="match status" value="1"/>
</dbReference>
<keyword evidence="6 15" id="KW-0472">Membrane</keyword>
<keyword evidence="18" id="KW-1185">Reference proteome</keyword>
<feature type="transmembrane region" description="Helical" evidence="15">
    <location>
        <begin position="254"/>
        <end position="274"/>
    </location>
</feature>
<dbReference type="InterPro" id="IPR000276">
    <property type="entry name" value="GPCR_Rhodpsn"/>
</dbReference>
<feature type="transmembrane region" description="Helical" evidence="15">
    <location>
        <begin position="12"/>
        <end position="33"/>
    </location>
</feature>
<protein>
    <recommendedName>
        <fullName evidence="13">Probable G-protein coupled receptor 33</fullName>
    </recommendedName>
</protein>
<comment type="function">
    <text evidence="12">Orphan receptor; could be a chemoattractant receptor.</text>
</comment>
<comment type="similarity">
    <text evidence="14">Belongs to the G-protein coupled receptor 1 family.</text>
</comment>
<evidence type="ECO:0000256" key="11">
    <source>
        <dbReference type="ARBA" id="ARBA00025736"/>
    </source>
</evidence>
<keyword evidence="4 15" id="KW-1133">Transmembrane helix</keyword>
<comment type="caution">
    <text evidence="17">The sequence shown here is derived from an EMBL/GenBank/DDBJ whole genome shotgun (WGS) entry which is preliminary data.</text>
</comment>
<gene>
    <name evidence="17" type="ORF">GDO78_017395</name>
</gene>
<accession>A0A8J6EJV5</accession>
<feature type="transmembrane region" description="Helical" evidence="15">
    <location>
        <begin position="121"/>
        <end position="144"/>
    </location>
</feature>
<dbReference type="GO" id="GO:0007200">
    <property type="term" value="P:phospholipase C-activating G protein-coupled receptor signaling pathway"/>
    <property type="evidence" value="ECO:0007669"/>
    <property type="project" value="TreeGrafter"/>
</dbReference>
<evidence type="ECO:0000256" key="5">
    <source>
        <dbReference type="ARBA" id="ARBA00023040"/>
    </source>
</evidence>
<dbReference type="InterPro" id="IPR017452">
    <property type="entry name" value="GPCR_Rhodpsn_7TM"/>
</dbReference>
<proteinExistence type="inferred from homology"/>
<keyword evidence="7" id="KW-1015">Disulfide bond</keyword>
<feature type="transmembrane region" description="Helical" evidence="15">
    <location>
        <begin position="74"/>
        <end position="100"/>
    </location>
</feature>
<dbReference type="EMBL" id="WNTK01000260">
    <property type="protein sequence ID" value="KAG9470544.1"/>
    <property type="molecule type" value="Genomic_DNA"/>
</dbReference>
<evidence type="ECO:0000256" key="14">
    <source>
        <dbReference type="RuleBase" id="RU000688"/>
    </source>
</evidence>
<evidence type="ECO:0000256" key="8">
    <source>
        <dbReference type="ARBA" id="ARBA00023170"/>
    </source>
</evidence>
<dbReference type="PROSITE" id="PS50262">
    <property type="entry name" value="G_PROTEIN_RECEP_F1_2"/>
    <property type="match status" value="1"/>
</dbReference>
<keyword evidence="9" id="KW-0325">Glycoprotein</keyword>
<evidence type="ECO:0000256" key="7">
    <source>
        <dbReference type="ARBA" id="ARBA00023157"/>
    </source>
</evidence>
<dbReference type="GO" id="GO:0004875">
    <property type="term" value="F:complement receptor activity"/>
    <property type="evidence" value="ECO:0007669"/>
    <property type="project" value="TreeGrafter"/>
</dbReference>
<dbReference type="GO" id="GO:0005886">
    <property type="term" value="C:plasma membrane"/>
    <property type="evidence" value="ECO:0007669"/>
    <property type="project" value="UniProtKB-SubCell"/>
</dbReference>
<dbReference type="PANTHER" id="PTHR24225:SF5">
    <property type="entry name" value="G-PROTEIN COUPLED RECEPTOR 33-RELATED"/>
    <property type="match status" value="1"/>
</dbReference>
<dbReference type="PRINTS" id="PR00526">
    <property type="entry name" value="FMETLEUPHER"/>
</dbReference>
<dbReference type="GO" id="GO:0007204">
    <property type="term" value="P:positive regulation of cytosolic calcium ion concentration"/>
    <property type="evidence" value="ECO:0007669"/>
    <property type="project" value="TreeGrafter"/>
</dbReference>
<evidence type="ECO:0000256" key="10">
    <source>
        <dbReference type="ARBA" id="ARBA00023224"/>
    </source>
</evidence>
<evidence type="ECO:0000256" key="4">
    <source>
        <dbReference type="ARBA" id="ARBA00022989"/>
    </source>
</evidence>
<evidence type="ECO:0000256" key="2">
    <source>
        <dbReference type="ARBA" id="ARBA00022475"/>
    </source>
</evidence>
<dbReference type="InterPro" id="IPR000826">
    <property type="entry name" value="Formyl_rcpt-rel"/>
</dbReference>
<dbReference type="PANTHER" id="PTHR24225">
    <property type="entry name" value="CHEMOTACTIC RECEPTOR"/>
    <property type="match status" value="1"/>
</dbReference>
<keyword evidence="2" id="KW-1003">Cell membrane</keyword>
<evidence type="ECO:0000256" key="13">
    <source>
        <dbReference type="ARBA" id="ARBA00039587"/>
    </source>
</evidence>
<organism evidence="17 18">
    <name type="scientific">Eleutherodactylus coqui</name>
    <name type="common">Puerto Rican coqui</name>
    <dbReference type="NCBI Taxonomy" id="57060"/>
    <lineage>
        <taxon>Eukaryota</taxon>
        <taxon>Metazoa</taxon>
        <taxon>Chordata</taxon>
        <taxon>Craniata</taxon>
        <taxon>Vertebrata</taxon>
        <taxon>Euteleostomi</taxon>
        <taxon>Amphibia</taxon>
        <taxon>Batrachia</taxon>
        <taxon>Anura</taxon>
        <taxon>Neobatrachia</taxon>
        <taxon>Hyloidea</taxon>
        <taxon>Eleutherodactylidae</taxon>
        <taxon>Eleutherodactylinae</taxon>
        <taxon>Eleutherodactylus</taxon>
        <taxon>Eleutherodactylus</taxon>
    </lineage>
</organism>
<keyword evidence="8 14" id="KW-0675">Receptor</keyword>
<evidence type="ECO:0000256" key="3">
    <source>
        <dbReference type="ARBA" id="ARBA00022692"/>
    </source>
</evidence>
<comment type="subcellular location">
    <subcellularLocation>
        <location evidence="1">Cell membrane</location>
        <topology evidence="1">Multi-pass membrane protein</topology>
    </subcellularLocation>
</comment>
<sequence>MSSSALNLTSAILLFSTFAFGLVVNTLYLWVLWFRMIRTVNTTLFFHLILANLMFSIILPFVAVYFIMEPHWMFGLFLCKLINSFVSLSMYVAVFLLTLISADRYCLVFHPHAYKKYRNPCSASITCLLFWVFAFGLTTPYLVFRQVRYEDNITICYNDYTLSGKWDKKKVKWILFSIRLFIGFVIPFSIITFCYAKIFIKMKRECLTRSNRPYRIILFAILSFCISWIPYHIWYGMSAEKDKFQQSVLRSLQVLSICLSCINSCFTPVVYLFIVESFKNIFKKSILAIIELVVNETFN</sequence>
<evidence type="ECO:0000256" key="15">
    <source>
        <dbReference type="SAM" id="Phobius"/>
    </source>
</evidence>
<evidence type="ECO:0000313" key="17">
    <source>
        <dbReference type="EMBL" id="KAG9470544.1"/>
    </source>
</evidence>
<dbReference type="PROSITE" id="PS00237">
    <property type="entry name" value="G_PROTEIN_RECEP_F1_1"/>
    <property type="match status" value="1"/>
</dbReference>
<keyword evidence="5 14" id="KW-0297">G-protein coupled receptor</keyword>
<dbReference type="AlphaFoldDB" id="A0A8J6EJV5"/>
<dbReference type="SUPFAM" id="SSF81321">
    <property type="entry name" value="Family A G protein-coupled receptor-like"/>
    <property type="match status" value="1"/>
</dbReference>
<feature type="transmembrane region" description="Helical" evidence="15">
    <location>
        <begin position="216"/>
        <end position="234"/>
    </location>
</feature>
<feature type="transmembrane region" description="Helical" evidence="15">
    <location>
        <begin position="173"/>
        <end position="196"/>
    </location>
</feature>
<comment type="similarity">
    <text evidence="11">Belongs to the chemokine-like receptor (CMKLR) family.</text>
</comment>
<feature type="transmembrane region" description="Helical" evidence="15">
    <location>
        <begin position="45"/>
        <end position="68"/>
    </location>
</feature>
<evidence type="ECO:0000256" key="1">
    <source>
        <dbReference type="ARBA" id="ARBA00004651"/>
    </source>
</evidence>
<dbReference type="OrthoDB" id="6117944at2759"/>
<evidence type="ECO:0000313" key="18">
    <source>
        <dbReference type="Proteomes" id="UP000770717"/>
    </source>
</evidence>
<reference evidence="17" key="1">
    <citation type="thesis" date="2020" institute="ProQuest LLC" country="789 East Eisenhower Parkway, Ann Arbor, MI, USA">
        <title>Comparative Genomics and Chromosome Evolution.</title>
        <authorList>
            <person name="Mudd A.B."/>
        </authorList>
    </citation>
    <scope>NUCLEOTIDE SEQUENCE</scope>
    <source>
        <strain evidence="17">HN-11 Male</strain>
        <tissue evidence="17">Kidney and liver</tissue>
    </source>
</reference>